<dbReference type="VEuPathDB" id="FungiDB:PV10_05815"/>
<feature type="compositionally biased region" description="Low complexity" evidence="6">
    <location>
        <begin position="409"/>
        <end position="426"/>
    </location>
</feature>
<keyword evidence="4" id="KW-0804">Transcription</keyword>
<dbReference type="InterPro" id="IPR036864">
    <property type="entry name" value="Zn2-C6_fun-type_DNA-bd_sf"/>
</dbReference>
<dbReference type="CDD" id="cd00067">
    <property type="entry name" value="GAL4"/>
    <property type="match status" value="1"/>
</dbReference>
<dbReference type="InterPro" id="IPR001138">
    <property type="entry name" value="Zn2Cys6_DnaBD"/>
</dbReference>
<dbReference type="PANTHER" id="PTHR37534">
    <property type="entry name" value="TRANSCRIPTIONAL ACTIVATOR PROTEIN UGA3"/>
    <property type="match status" value="1"/>
</dbReference>
<evidence type="ECO:0000259" key="7">
    <source>
        <dbReference type="PROSITE" id="PS50048"/>
    </source>
</evidence>
<dbReference type="Gene3D" id="4.10.240.10">
    <property type="entry name" value="Zn(2)-C6 fungal-type DNA-binding domain"/>
    <property type="match status" value="1"/>
</dbReference>
<proteinExistence type="predicted"/>
<dbReference type="PROSITE" id="PS00463">
    <property type="entry name" value="ZN2_CY6_FUNGAL_1"/>
    <property type="match status" value="1"/>
</dbReference>
<dbReference type="PROSITE" id="PS50048">
    <property type="entry name" value="ZN2_CY6_FUNGAL_2"/>
    <property type="match status" value="1"/>
</dbReference>
<keyword evidence="3" id="KW-0238">DNA-binding</keyword>
<feature type="compositionally biased region" description="Polar residues" evidence="6">
    <location>
        <begin position="61"/>
        <end position="72"/>
    </location>
</feature>
<keyword evidence="5" id="KW-0539">Nucleus</keyword>
<dbReference type="SUPFAM" id="SSF57701">
    <property type="entry name" value="Zn2/Cys6 DNA-binding domain"/>
    <property type="match status" value="1"/>
</dbReference>
<evidence type="ECO:0000256" key="6">
    <source>
        <dbReference type="SAM" id="MobiDB-lite"/>
    </source>
</evidence>
<dbReference type="AlphaFoldDB" id="A0A438MSZ5"/>
<name>A0A438MSZ5_EXOME</name>
<comment type="subcellular location">
    <subcellularLocation>
        <location evidence="1">Nucleus</location>
    </subcellularLocation>
</comment>
<protein>
    <recommendedName>
        <fullName evidence="7">Zn(2)-C6 fungal-type domain-containing protein</fullName>
    </recommendedName>
</protein>
<evidence type="ECO:0000256" key="4">
    <source>
        <dbReference type="ARBA" id="ARBA00023163"/>
    </source>
</evidence>
<evidence type="ECO:0000313" key="9">
    <source>
        <dbReference type="Proteomes" id="UP000288859"/>
    </source>
</evidence>
<evidence type="ECO:0000256" key="3">
    <source>
        <dbReference type="ARBA" id="ARBA00023125"/>
    </source>
</evidence>
<dbReference type="GO" id="GO:0000981">
    <property type="term" value="F:DNA-binding transcription factor activity, RNA polymerase II-specific"/>
    <property type="evidence" value="ECO:0007669"/>
    <property type="project" value="InterPro"/>
</dbReference>
<dbReference type="InterPro" id="IPR021858">
    <property type="entry name" value="Fun_TF"/>
</dbReference>
<comment type="caution">
    <text evidence="8">The sequence shown here is derived from an EMBL/GenBank/DDBJ whole genome shotgun (WGS) entry which is preliminary data.</text>
</comment>
<feature type="domain" description="Zn(2)-C6 fungal-type" evidence="7">
    <location>
        <begin position="22"/>
        <end position="52"/>
    </location>
</feature>
<sequence length="593" mass="67222">MASARNIRTTGKKRNFLRSRHGCDGCRQRHQKCDEERPSCLSCTIRKLECHYPPPFKWSTWESGERTTPTETNRLKDSQLETSPSPPAEKPSEYDSPRTPSLGNVQVWTLEQNLDTLVSPHFSSLGDQTAWTWCKQCSDFLCKFPALSHPLTLEWKVVKCLASRLPAFESASNPYRALATEALGSSVLLDSIVSLATEHMFNFGLNNLQTVISRQQRALQSLRQAASNVAASDDSSLTLSSELSIKQGALAAALLQVANAILGGSNSTDAHLRYALHLLRSLSCIRTPPQTFFSRLMFQRFAQMDLANALLRQAAPLAPEDFALFQPNEEFWDQTYPSYYEMSGCSQVTACFLVKIARMARDRDENVAPDKVMEILGEAYDLETQLHLWGQKNGYHLSREADQLFVRTTVSTDPSSPESSEDGGQSDQPRASSDFSRRPKPIGRALSADPSRQSLLRVGECFFWTAHLLLYRRVYQDQTHSPRVRAVVGKLVRLMDLLVAGCGPDTCLPLPFYLTAREAVTSEERDWARRKHISMRDYYRDVSRDQMMSNTEEIWLRSDEMLNRAPIDGFQRGQEELHEYIRTVDQKSSYFIY</sequence>
<gene>
    <name evidence="8" type="ORF">B0A52_10086</name>
</gene>
<evidence type="ECO:0000256" key="2">
    <source>
        <dbReference type="ARBA" id="ARBA00023015"/>
    </source>
</evidence>
<dbReference type="GO" id="GO:0008270">
    <property type="term" value="F:zinc ion binding"/>
    <property type="evidence" value="ECO:0007669"/>
    <property type="project" value="InterPro"/>
</dbReference>
<dbReference type="GO" id="GO:0003677">
    <property type="term" value="F:DNA binding"/>
    <property type="evidence" value="ECO:0007669"/>
    <property type="project" value="UniProtKB-KW"/>
</dbReference>
<dbReference type="SMART" id="SM00066">
    <property type="entry name" value="GAL4"/>
    <property type="match status" value="1"/>
</dbReference>
<feature type="region of interest" description="Disordered" evidence="6">
    <location>
        <begin position="61"/>
        <end position="99"/>
    </location>
</feature>
<dbReference type="Proteomes" id="UP000288859">
    <property type="component" value="Unassembled WGS sequence"/>
</dbReference>
<evidence type="ECO:0000256" key="1">
    <source>
        <dbReference type="ARBA" id="ARBA00004123"/>
    </source>
</evidence>
<reference evidence="8 9" key="1">
    <citation type="submission" date="2017-03" db="EMBL/GenBank/DDBJ databases">
        <title>Genomes of endolithic fungi from Antarctica.</title>
        <authorList>
            <person name="Coleine C."/>
            <person name="Masonjones S."/>
            <person name="Stajich J.E."/>
        </authorList>
    </citation>
    <scope>NUCLEOTIDE SEQUENCE [LARGE SCALE GENOMIC DNA]</scope>
    <source>
        <strain evidence="8 9">CCFEE 6314</strain>
    </source>
</reference>
<dbReference type="EMBL" id="NAJM01000067">
    <property type="protein sequence ID" value="RVX66194.1"/>
    <property type="molecule type" value="Genomic_DNA"/>
</dbReference>
<dbReference type="GO" id="GO:0005634">
    <property type="term" value="C:nucleus"/>
    <property type="evidence" value="ECO:0007669"/>
    <property type="project" value="UniProtKB-SubCell"/>
</dbReference>
<accession>A0A438MSZ5</accession>
<feature type="region of interest" description="Disordered" evidence="6">
    <location>
        <begin position="409"/>
        <end position="446"/>
    </location>
</feature>
<evidence type="ECO:0000313" key="8">
    <source>
        <dbReference type="EMBL" id="RVX66194.1"/>
    </source>
</evidence>
<dbReference type="Pfam" id="PF11951">
    <property type="entry name" value="Fungal_trans_2"/>
    <property type="match status" value="1"/>
</dbReference>
<dbReference type="OrthoDB" id="4116727at2759"/>
<keyword evidence="2" id="KW-0805">Transcription regulation</keyword>
<evidence type="ECO:0000256" key="5">
    <source>
        <dbReference type="ARBA" id="ARBA00023242"/>
    </source>
</evidence>
<dbReference type="Pfam" id="PF00172">
    <property type="entry name" value="Zn_clus"/>
    <property type="match status" value="1"/>
</dbReference>
<organism evidence="8 9">
    <name type="scientific">Exophiala mesophila</name>
    <name type="common">Black yeast-like fungus</name>
    <dbReference type="NCBI Taxonomy" id="212818"/>
    <lineage>
        <taxon>Eukaryota</taxon>
        <taxon>Fungi</taxon>
        <taxon>Dikarya</taxon>
        <taxon>Ascomycota</taxon>
        <taxon>Pezizomycotina</taxon>
        <taxon>Eurotiomycetes</taxon>
        <taxon>Chaetothyriomycetidae</taxon>
        <taxon>Chaetothyriales</taxon>
        <taxon>Herpotrichiellaceae</taxon>
        <taxon>Exophiala</taxon>
    </lineage>
</organism>
<dbReference type="PANTHER" id="PTHR37534:SF46">
    <property type="entry name" value="ZN(II)2CYS6 TRANSCRIPTION FACTOR (EUROFUNG)"/>
    <property type="match status" value="1"/>
</dbReference>